<dbReference type="PIRSF" id="PIRSF000089">
    <property type="entry name" value="Electra_flavoP_a"/>
    <property type="match status" value="1"/>
</dbReference>
<feature type="binding site" evidence="4">
    <location>
        <begin position="277"/>
        <end position="284"/>
    </location>
    <ligand>
        <name>FAD</name>
        <dbReference type="ChEBI" id="CHEBI:57692"/>
    </ligand>
</feature>
<dbReference type="SUPFAM" id="SSF52402">
    <property type="entry name" value="Adenine nucleotide alpha hydrolases-like"/>
    <property type="match status" value="1"/>
</dbReference>
<keyword evidence="4" id="KW-0285">Flavoprotein</keyword>
<comment type="cofactor">
    <cofactor evidence="4">
        <name>FAD</name>
        <dbReference type="ChEBI" id="CHEBI:57692"/>
    </cofactor>
    <text evidence="4">Binds 1 FAD per dimer.</text>
</comment>
<dbReference type="Gene3D" id="3.40.50.620">
    <property type="entry name" value="HUPs"/>
    <property type="match status" value="1"/>
</dbReference>
<dbReference type="InterPro" id="IPR029035">
    <property type="entry name" value="DHS-like_NAD/FAD-binding_dom"/>
</dbReference>
<dbReference type="InterPro" id="IPR001308">
    <property type="entry name" value="ETF_a/FixB"/>
</dbReference>
<protein>
    <recommendedName>
        <fullName evidence="5">Electron transfer flavoprotein alpha/beta-subunit N-terminal domain-containing protein</fullName>
    </recommendedName>
</protein>
<dbReference type="PANTHER" id="PTHR43153">
    <property type="entry name" value="ELECTRON TRANSFER FLAVOPROTEIN ALPHA"/>
    <property type="match status" value="1"/>
</dbReference>
<comment type="function">
    <text evidence="3">The electron transfer flavoprotein serves as a specific electron acceptor for other dehydrogenases. It transfers the electrons to the main respiratory chain via ETF-ubiquinone oxidoreductase (ETF dehydrogenase).</text>
</comment>
<feature type="binding site" evidence="4">
    <location>
        <position position="298"/>
    </location>
    <ligand>
        <name>FAD</name>
        <dbReference type="ChEBI" id="CHEBI:57692"/>
    </ligand>
</feature>
<comment type="similarity">
    <text evidence="1">Belongs to the ETF alpha-subunit/FixB family.</text>
</comment>
<dbReference type="OrthoDB" id="9770286at2"/>
<dbReference type="Gene3D" id="3.40.50.1220">
    <property type="entry name" value="TPP-binding domain"/>
    <property type="match status" value="1"/>
</dbReference>
<dbReference type="InterPro" id="IPR014731">
    <property type="entry name" value="ETF_asu_C"/>
</dbReference>
<evidence type="ECO:0000313" key="7">
    <source>
        <dbReference type="Proteomes" id="UP000186785"/>
    </source>
</evidence>
<dbReference type="GO" id="GO:0050660">
    <property type="term" value="F:flavin adenine dinucleotide binding"/>
    <property type="evidence" value="ECO:0007669"/>
    <property type="project" value="InterPro"/>
</dbReference>
<evidence type="ECO:0000313" key="6">
    <source>
        <dbReference type="EMBL" id="OKL47225.1"/>
    </source>
</evidence>
<evidence type="ECO:0000259" key="5">
    <source>
        <dbReference type="SMART" id="SM00893"/>
    </source>
</evidence>
<dbReference type="AlphaFoldDB" id="A0A1Q5PKR2"/>
<organism evidence="6 7">
    <name type="scientific">Boudabousia liubingyangii</name>
    <dbReference type="NCBI Taxonomy" id="1921764"/>
    <lineage>
        <taxon>Bacteria</taxon>
        <taxon>Bacillati</taxon>
        <taxon>Actinomycetota</taxon>
        <taxon>Actinomycetes</taxon>
        <taxon>Actinomycetales</taxon>
        <taxon>Actinomycetaceae</taxon>
        <taxon>Boudabousia</taxon>
    </lineage>
</organism>
<dbReference type="Pfam" id="PF01012">
    <property type="entry name" value="ETF"/>
    <property type="match status" value="1"/>
</dbReference>
<keyword evidence="7" id="KW-1185">Reference proteome</keyword>
<dbReference type="PANTHER" id="PTHR43153:SF1">
    <property type="entry name" value="ELECTRON TRANSFER FLAVOPROTEIN SUBUNIT ALPHA, MITOCHONDRIAL"/>
    <property type="match status" value="1"/>
</dbReference>
<dbReference type="GO" id="GO:0009055">
    <property type="term" value="F:electron transfer activity"/>
    <property type="evidence" value="ECO:0007669"/>
    <property type="project" value="InterPro"/>
</dbReference>
<dbReference type="RefSeq" id="WP_073709458.1">
    <property type="nucleotide sequence ID" value="NZ_MQSU01000004.1"/>
</dbReference>
<gene>
    <name evidence="6" type="ORF">BSR29_06300</name>
</gene>
<dbReference type="Pfam" id="PF00766">
    <property type="entry name" value="ETF_alpha"/>
    <property type="match status" value="1"/>
</dbReference>
<feature type="binding site" evidence="4">
    <location>
        <begin position="260"/>
        <end position="264"/>
    </location>
    <ligand>
        <name>FAD</name>
        <dbReference type="ChEBI" id="CHEBI:57692"/>
    </ligand>
</feature>
<comment type="subunit">
    <text evidence="2">Heterodimer of an alpha and a beta subunit.</text>
</comment>
<evidence type="ECO:0000256" key="2">
    <source>
        <dbReference type="ARBA" id="ARBA00011355"/>
    </source>
</evidence>
<dbReference type="EMBL" id="MQSV01000004">
    <property type="protein sequence ID" value="OKL47225.1"/>
    <property type="molecule type" value="Genomic_DNA"/>
</dbReference>
<dbReference type="SUPFAM" id="SSF52467">
    <property type="entry name" value="DHS-like NAD/FAD-binding domain"/>
    <property type="match status" value="1"/>
</dbReference>
<name>A0A1Q5PKR2_9ACTO</name>
<dbReference type="InterPro" id="IPR014730">
    <property type="entry name" value="ETF_a/b_N"/>
</dbReference>
<evidence type="ECO:0000256" key="4">
    <source>
        <dbReference type="PIRSR" id="PIRSR000089-1"/>
    </source>
</evidence>
<dbReference type="InterPro" id="IPR014729">
    <property type="entry name" value="Rossmann-like_a/b/a_fold"/>
</dbReference>
<feature type="domain" description="Electron transfer flavoprotein alpha/beta-subunit N-terminal" evidence="5">
    <location>
        <begin position="10"/>
        <end position="199"/>
    </location>
</feature>
<dbReference type="GO" id="GO:0033539">
    <property type="term" value="P:fatty acid beta-oxidation using acyl-CoA dehydrogenase"/>
    <property type="evidence" value="ECO:0007669"/>
    <property type="project" value="TreeGrafter"/>
</dbReference>
<evidence type="ECO:0000256" key="3">
    <source>
        <dbReference type="ARBA" id="ARBA00025649"/>
    </source>
</evidence>
<dbReference type="SMART" id="SM00893">
    <property type="entry name" value="ETF"/>
    <property type="match status" value="1"/>
</dbReference>
<proteinExistence type="inferred from homology"/>
<sequence>MSCDKFDRPVLVVVDHLGDEENGYTLTAASEHLLKVAGTLTNNEVIALVLNASPQMEKLSACGVSRVVVPELAGRSPRVSSVVADAVIAAERALAQNPLGAILCLSNYRGREVAAFLGAHFRSGAATDVTDVSVVDGAISAHKSVLGGQWKTAFTIPSGLPIVAMRPGAGEAAEPTPVATPGIIPVNVNFSAPSDAVEVMELEELKEHGPALTEAGTVVCVGYGTDGEIEDAQALADRLNGAIGATRAVCDEGWVERSRQIGQTGVSVAPNLYIGVGVSGAIHHTCGISGAQKIVVINEDEEAPLVKLADLAVIGDCHEVLAEVLTELEQS</sequence>
<feature type="binding site" evidence="4">
    <location>
        <begin position="246"/>
        <end position="247"/>
    </location>
    <ligand>
        <name>FAD</name>
        <dbReference type="ChEBI" id="CHEBI:57692"/>
    </ligand>
</feature>
<accession>A0A1Q5PKR2</accession>
<evidence type="ECO:0000256" key="1">
    <source>
        <dbReference type="ARBA" id="ARBA00005817"/>
    </source>
</evidence>
<reference evidence="6 7" key="1">
    <citation type="submission" date="2016-11" db="EMBL/GenBank/DDBJ databases">
        <title>Actinomyces gypaetusis sp. nov. isolated from the vulture Gypaetus barbatus in Qinghai Tibet Plateau China.</title>
        <authorList>
            <person name="Meng X."/>
        </authorList>
    </citation>
    <scope>NUCLEOTIDE SEQUENCE [LARGE SCALE GENOMIC DNA]</scope>
    <source>
        <strain evidence="6 7">VUL4_2</strain>
    </source>
</reference>
<comment type="caution">
    <text evidence="6">The sequence shown here is derived from an EMBL/GenBank/DDBJ whole genome shotgun (WGS) entry which is preliminary data.</text>
</comment>
<keyword evidence="4" id="KW-0274">FAD</keyword>
<dbReference type="Proteomes" id="UP000186785">
    <property type="component" value="Unassembled WGS sequence"/>
</dbReference>
<dbReference type="STRING" id="1921764.BSR28_07980"/>